<evidence type="ECO:0008006" key="2">
    <source>
        <dbReference type="Google" id="ProtNLM"/>
    </source>
</evidence>
<organism evidence="1">
    <name type="scientific">hydrothermal vent metagenome</name>
    <dbReference type="NCBI Taxonomy" id="652676"/>
    <lineage>
        <taxon>unclassified sequences</taxon>
        <taxon>metagenomes</taxon>
        <taxon>ecological metagenomes</taxon>
    </lineage>
</organism>
<proteinExistence type="predicted"/>
<reference evidence="1" key="1">
    <citation type="submission" date="2018-06" db="EMBL/GenBank/DDBJ databases">
        <authorList>
            <person name="Zhirakovskaya E."/>
        </authorList>
    </citation>
    <scope>NUCLEOTIDE SEQUENCE</scope>
</reference>
<dbReference type="AlphaFoldDB" id="A0A3B0Z209"/>
<gene>
    <name evidence="1" type="ORF">MNBD_GAMMA12-3113</name>
</gene>
<sequence>MKLLFTVLLLTLTLLLGSCGSSPDPKTECPELMKLSMLTTLKLAKKMPGNMGRSLIADMKKKENQDKMMKECMAATPGKRAKNRKRLESLLRL</sequence>
<name>A0A3B0Z209_9ZZZZ</name>
<protein>
    <recommendedName>
        <fullName evidence="2">Lipoprotein</fullName>
    </recommendedName>
</protein>
<dbReference type="EMBL" id="UOFL01000239">
    <property type="protein sequence ID" value="VAW82293.1"/>
    <property type="molecule type" value="Genomic_DNA"/>
</dbReference>
<dbReference type="PROSITE" id="PS51257">
    <property type="entry name" value="PROKAR_LIPOPROTEIN"/>
    <property type="match status" value="1"/>
</dbReference>
<evidence type="ECO:0000313" key="1">
    <source>
        <dbReference type="EMBL" id="VAW82293.1"/>
    </source>
</evidence>
<accession>A0A3B0Z209</accession>